<dbReference type="AlphaFoldDB" id="A0A067N5K8"/>
<dbReference type="Proteomes" id="UP000027195">
    <property type="component" value="Unassembled WGS sequence"/>
</dbReference>
<accession>A0A067N5K8</accession>
<dbReference type="InterPro" id="IPR022039">
    <property type="entry name" value="MKT1_C"/>
</dbReference>
<gene>
    <name evidence="2" type="ORF">BOTBODRAFT_483054</name>
</gene>
<sequence length="240" mass="26773">MHTPLGRAMHTAIKASRVNDKFQDPLYLFLELVRAGVMHGNLWSARPHSGGPSFGTDEEKKCMLLIMRVMSIVPLNSKQQPWSGPLSRELLVFNSFLRSLSRALRSMVELTAMNMLVSQHARRARDDLLDVALSLPFHFEVNTGFGILAKVYLDALVSLYGSFVVDSNAEGVQDAKEGALETCDEAFGDIRYPRAEVERGFRFWDTALLAIRTLNSEGTVVSELADQFEAANAWLAPMRP</sequence>
<dbReference type="InParanoid" id="A0A067N5K8"/>
<proteinExistence type="predicted"/>
<dbReference type="OrthoDB" id="17262at2759"/>
<evidence type="ECO:0000313" key="2">
    <source>
        <dbReference type="EMBL" id="KDQ19066.1"/>
    </source>
</evidence>
<dbReference type="HOGENOM" id="CLU_071759_0_0_1"/>
<organism evidence="2 3">
    <name type="scientific">Botryobasidium botryosum (strain FD-172 SS1)</name>
    <dbReference type="NCBI Taxonomy" id="930990"/>
    <lineage>
        <taxon>Eukaryota</taxon>
        <taxon>Fungi</taxon>
        <taxon>Dikarya</taxon>
        <taxon>Basidiomycota</taxon>
        <taxon>Agaricomycotina</taxon>
        <taxon>Agaricomycetes</taxon>
        <taxon>Cantharellales</taxon>
        <taxon>Botryobasidiaceae</taxon>
        <taxon>Botryobasidium</taxon>
    </lineage>
</organism>
<dbReference type="Pfam" id="PF12246">
    <property type="entry name" value="MKT1_C"/>
    <property type="match status" value="1"/>
</dbReference>
<feature type="domain" description="Post-transcriptional regulator MKT1 C-terminal" evidence="1">
    <location>
        <begin position="2"/>
        <end position="236"/>
    </location>
</feature>
<protein>
    <recommendedName>
        <fullName evidence="1">Post-transcriptional regulator MKT1 C-terminal domain-containing protein</fullName>
    </recommendedName>
</protein>
<evidence type="ECO:0000313" key="3">
    <source>
        <dbReference type="Proteomes" id="UP000027195"/>
    </source>
</evidence>
<reference evidence="3" key="1">
    <citation type="journal article" date="2014" name="Proc. Natl. Acad. Sci. U.S.A.">
        <title>Extensive sampling of basidiomycete genomes demonstrates inadequacy of the white-rot/brown-rot paradigm for wood decay fungi.</title>
        <authorList>
            <person name="Riley R."/>
            <person name="Salamov A.A."/>
            <person name="Brown D.W."/>
            <person name="Nagy L.G."/>
            <person name="Floudas D."/>
            <person name="Held B.W."/>
            <person name="Levasseur A."/>
            <person name="Lombard V."/>
            <person name="Morin E."/>
            <person name="Otillar R."/>
            <person name="Lindquist E.A."/>
            <person name="Sun H."/>
            <person name="LaButti K.M."/>
            <person name="Schmutz J."/>
            <person name="Jabbour D."/>
            <person name="Luo H."/>
            <person name="Baker S.E."/>
            <person name="Pisabarro A.G."/>
            <person name="Walton J.D."/>
            <person name="Blanchette R.A."/>
            <person name="Henrissat B."/>
            <person name="Martin F."/>
            <person name="Cullen D."/>
            <person name="Hibbett D.S."/>
            <person name="Grigoriev I.V."/>
        </authorList>
    </citation>
    <scope>NUCLEOTIDE SEQUENCE [LARGE SCALE GENOMIC DNA]</scope>
    <source>
        <strain evidence="3">FD-172 SS1</strain>
    </source>
</reference>
<dbReference type="EMBL" id="KL198020">
    <property type="protein sequence ID" value="KDQ19066.1"/>
    <property type="molecule type" value="Genomic_DNA"/>
</dbReference>
<evidence type="ECO:0000259" key="1">
    <source>
        <dbReference type="Pfam" id="PF12246"/>
    </source>
</evidence>
<dbReference type="STRING" id="930990.A0A067N5K8"/>
<keyword evidence="3" id="KW-1185">Reference proteome</keyword>
<name>A0A067N5K8_BOTB1</name>